<dbReference type="EMBL" id="JBBPDW010000009">
    <property type="protein sequence ID" value="KAK7549513.1"/>
    <property type="molecule type" value="Genomic_DNA"/>
</dbReference>
<keyword evidence="2" id="KW-1185">Reference proteome</keyword>
<comment type="caution">
    <text evidence="1">The sequence shown here is derived from an EMBL/GenBank/DDBJ whole genome shotgun (WGS) entry which is preliminary data.</text>
</comment>
<dbReference type="Proteomes" id="UP001365128">
    <property type="component" value="Unassembled WGS sequence"/>
</dbReference>
<protein>
    <recommendedName>
        <fullName evidence="3">BTB domain-containing protein</fullName>
    </recommendedName>
</protein>
<reference evidence="1 2" key="1">
    <citation type="submission" date="2024-04" db="EMBL/GenBank/DDBJ databases">
        <title>Phyllosticta paracitricarpa is synonymous to the EU quarantine fungus P. citricarpa based on phylogenomic analyses.</title>
        <authorList>
            <consortium name="Lawrence Berkeley National Laboratory"/>
            <person name="Van Ingen-Buijs V.A."/>
            <person name="Van Westerhoven A.C."/>
            <person name="Haridas S."/>
            <person name="Skiadas P."/>
            <person name="Martin F."/>
            <person name="Groenewald J.Z."/>
            <person name="Crous P.W."/>
            <person name="Seidl M.F."/>
        </authorList>
    </citation>
    <scope>NUCLEOTIDE SEQUENCE [LARGE SCALE GENOMIC DNA]</scope>
    <source>
        <strain evidence="1 2">CBS 122670</strain>
    </source>
</reference>
<evidence type="ECO:0008006" key="3">
    <source>
        <dbReference type="Google" id="ProtNLM"/>
    </source>
</evidence>
<proteinExistence type="predicted"/>
<accession>A0ABR1MKQ7</accession>
<evidence type="ECO:0000313" key="1">
    <source>
        <dbReference type="EMBL" id="KAK7549513.1"/>
    </source>
</evidence>
<gene>
    <name evidence="1" type="ORF">IWX46DRAFT_579795</name>
</gene>
<evidence type="ECO:0000313" key="2">
    <source>
        <dbReference type="Proteomes" id="UP001365128"/>
    </source>
</evidence>
<sequence>MALTPFTRITTFLVGDLPHEFRIHTDLLVRTSTRFQRDRSLQSSEPITVPLVRPTVFALLVTFLHGEDLNREWKEPVHQLELTELAILANDLGTLSLQHHIAGIIFEEARVTGPTRVCPNLSALLKAYSEEYTDETFFLRHLYADFYAYGSHRALDPLSGSIALKRTSFWDEYSHKCQLRRERWSIARQIGRPMPSKWTLVQYFPRSPLPLHPSMVPAKKTHSGPMIGTNSLLRVKRICIDDGKAPLLIHESLSSEWDTEALRASGPREVRYERGWRGAVIIYLQWLYHSRACWKTDNLTDLILAYCLDLPGHNHSSHFKNAVISAIVSWCSRYALVPSDGDIVLAYQKTQPGSPLRKFLAGWIITHPTNTPVNFPTLPDHVRVQLETDLANEVHERTLDAQLDASKKTLYPDWYFSHANNWRGESCVNELNLRSPYYHDLVCVRFHEHDLRNPRVPVREGMECQDFDAPEDKLPYVVAYLPPSVARDRREGWPAHTFTPPAVMREDCWTGNSDPGRLAYHARMLLGNSAWSCAHCPGGRAYFYRDMQSGFTDYTIVDPRMVDWVRGGDCTYGATYWEAPDAVIGLAQWDLDEFE</sequence>
<name>A0ABR1MKQ7_9PEZI</name>
<organism evidence="1 2">
    <name type="scientific">Phyllosticta citricarpa</name>
    <dbReference type="NCBI Taxonomy" id="55181"/>
    <lineage>
        <taxon>Eukaryota</taxon>
        <taxon>Fungi</taxon>
        <taxon>Dikarya</taxon>
        <taxon>Ascomycota</taxon>
        <taxon>Pezizomycotina</taxon>
        <taxon>Dothideomycetes</taxon>
        <taxon>Dothideomycetes incertae sedis</taxon>
        <taxon>Botryosphaeriales</taxon>
        <taxon>Phyllostictaceae</taxon>
        <taxon>Phyllosticta</taxon>
    </lineage>
</organism>